<dbReference type="PROSITE" id="PS01229">
    <property type="entry name" value="COF_2"/>
    <property type="match status" value="1"/>
</dbReference>
<dbReference type="GO" id="GO:0005829">
    <property type="term" value="C:cytosol"/>
    <property type="evidence" value="ECO:0007669"/>
    <property type="project" value="TreeGrafter"/>
</dbReference>
<dbReference type="InterPro" id="IPR036412">
    <property type="entry name" value="HAD-like_sf"/>
</dbReference>
<proteinExistence type="predicted"/>
<dbReference type="SFLD" id="SFLDG01140">
    <property type="entry name" value="C2.B:_Phosphomannomutase_and_P"/>
    <property type="match status" value="1"/>
</dbReference>
<dbReference type="Pfam" id="PF08282">
    <property type="entry name" value="Hydrolase_3"/>
    <property type="match status" value="1"/>
</dbReference>
<name>A0A3N4G9Y9_9LACT</name>
<dbReference type="InterPro" id="IPR000150">
    <property type="entry name" value="Cof"/>
</dbReference>
<dbReference type="NCBIfam" id="TIGR01484">
    <property type="entry name" value="HAD-SF-IIB"/>
    <property type="match status" value="1"/>
</dbReference>
<keyword evidence="2" id="KW-1185">Reference proteome</keyword>
<gene>
    <name evidence="1" type="ORF">EF384_06570</name>
</gene>
<dbReference type="SUPFAM" id="SSF56784">
    <property type="entry name" value="HAD-like"/>
    <property type="match status" value="1"/>
</dbReference>
<sequence>MTDIQLIAIDMDYTLLNDQGKAPEVFEDQVRALQSEGVKVALASGRPLYTLQDMFPNLIDDLVFVSDNGATITYQGDQLFNSIIPEDGYQQLMNDTLNQDKFASVPILCGLDAAYIPKAHRQYEKTYRAFYSNINYYEKFDHVDTVANKFTIFTPEKDSVDQYNAFYNDAWSDQFSVTTSGREWIDVMNKNIDKGRGMRELSKIFNIHTDNMMAFGDNYNDIEMLSTVKYSFAMANAHDDIKQHAKFQAPSNNEQGVSQIIQQVLDGKLN</sequence>
<dbReference type="InterPro" id="IPR023214">
    <property type="entry name" value="HAD_sf"/>
</dbReference>
<dbReference type="Gene3D" id="3.30.1240.10">
    <property type="match status" value="1"/>
</dbReference>
<organism evidence="1 2">
    <name type="scientific">Aerococcus agrisoli</name>
    <dbReference type="NCBI Taxonomy" id="2487350"/>
    <lineage>
        <taxon>Bacteria</taxon>
        <taxon>Bacillati</taxon>
        <taxon>Bacillota</taxon>
        <taxon>Bacilli</taxon>
        <taxon>Lactobacillales</taxon>
        <taxon>Aerococcaceae</taxon>
        <taxon>Aerococcus</taxon>
    </lineage>
</organism>
<dbReference type="Gene3D" id="3.40.50.1000">
    <property type="entry name" value="HAD superfamily/HAD-like"/>
    <property type="match status" value="1"/>
</dbReference>
<dbReference type="GO" id="GO:0000287">
    <property type="term" value="F:magnesium ion binding"/>
    <property type="evidence" value="ECO:0007669"/>
    <property type="project" value="TreeGrafter"/>
</dbReference>
<protein>
    <submittedName>
        <fullName evidence="1">HAD family hydrolase</fullName>
    </submittedName>
</protein>
<dbReference type="NCBIfam" id="TIGR00099">
    <property type="entry name" value="Cof-subfamily"/>
    <property type="match status" value="1"/>
</dbReference>
<accession>A0A3N4G9Y9</accession>
<dbReference type="RefSeq" id="WP_123780459.1">
    <property type="nucleotide sequence ID" value="NZ_RKMG01000019.1"/>
</dbReference>
<dbReference type="SFLD" id="SFLDG01144">
    <property type="entry name" value="C2.B.4:_PGP_Like"/>
    <property type="match status" value="1"/>
</dbReference>
<dbReference type="EMBL" id="RKMG01000019">
    <property type="protein sequence ID" value="RPA59589.1"/>
    <property type="molecule type" value="Genomic_DNA"/>
</dbReference>
<dbReference type="CDD" id="cd07518">
    <property type="entry name" value="HAD_YbiV-Like"/>
    <property type="match status" value="1"/>
</dbReference>
<dbReference type="InterPro" id="IPR006379">
    <property type="entry name" value="HAD-SF_hydro_IIB"/>
</dbReference>
<dbReference type="Proteomes" id="UP000273977">
    <property type="component" value="Unassembled WGS sequence"/>
</dbReference>
<keyword evidence="1" id="KW-0378">Hydrolase</keyword>
<dbReference type="OrthoDB" id="9814970at2"/>
<dbReference type="PANTHER" id="PTHR10000">
    <property type="entry name" value="PHOSPHOSERINE PHOSPHATASE"/>
    <property type="match status" value="1"/>
</dbReference>
<dbReference type="AlphaFoldDB" id="A0A3N4G9Y9"/>
<dbReference type="SFLD" id="SFLDS00003">
    <property type="entry name" value="Haloacid_Dehalogenase"/>
    <property type="match status" value="1"/>
</dbReference>
<reference evidence="1 2" key="1">
    <citation type="submission" date="2018-11" db="EMBL/GenBank/DDBJ databases">
        <title>Aerococcus sp. SJQ22, whole genome shotgun sequence.</title>
        <authorList>
            <person name="Sun L."/>
            <person name="Gao X."/>
            <person name="Chen W."/>
            <person name="Huang K."/>
        </authorList>
    </citation>
    <scope>NUCLEOTIDE SEQUENCE [LARGE SCALE GENOMIC DNA]</scope>
    <source>
        <strain evidence="1 2">SJQ22</strain>
    </source>
</reference>
<evidence type="ECO:0000313" key="2">
    <source>
        <dbReference type="Proteomes" id="UP000273977"/>
    </source>
</evidence>
<comment type="caution">
    <text evidence="1">The sequence shown here is derived from an EMBL/GenBank/DDBJ whole genome shotgun (WGS) entry which is preliminary data.</text>
</comment>
<dbReference type="GO" id="GO:0016791">
    <property type="term" value="F:phosphatase activity"/>
    <property type="evidence" value="ECO:0007669"/>
    <property type="project" value="TreeGrafter"/>
</dbReference>
<dbReference type="PANTHER" id="PTHR10000:SF53">
    <property type="entry name" value="5-AMINO-6-(5-PHOSPHO-D-RIBITYLAMINO)URACIL PHOSPHATASE YBJI-RELATED"/>
    <property type="match status" value="1"/>
</dbReference>
<evidence type="ECO:0000313" key="1">
    <source>
        <dbReference type="EMBL" id="RPA59589.1"/>
    </source>
</evidence>